<evidence type="ECO:0000256" key="1">
    <source>
        <dbReference type="SAM" id="Phobius"/>
    </source>
</evidence>
<comment type="caution">
    <text evidence="2">The sequence shown here is derived from an EMBL/GenBank/DDBJ whole genome shotgun (WGS) entry which is preliminary data.</text>
</comment>
<accession>A0A0V0QHW4</accession>
<reference evidence="2 3" key="1">
    <citation type="journal article" date="2015" name="Sci. Rep.">
        <title>Genome of the facultative scuticociliatosis pathogen Pseudocohnilembus persalinus provides insight into its virulence through horizontal gene transfer.</title>
        <authorList>
            <person name="Xiong J."/>
            <person name="Wang G."/>
            <person name="Cheng J."/>
            <person name="Tian M."/>
            <person name="Pan X."/>
            <person name="Warren A."/>
            <person name="Jiang C."/>
            <person name="Yuan D."/>
            <person name="Miao W."/>
        </authorList>
    </citation>
    <scope>NUCLEOTIDE SEQUENCE [LARGE SCALE GENOMIC DNA]</scope>
    <source>
        <strain evidence="2">36N120E</strain>
    </source>
</reference>
<gene>
    <name evidence="2" type="ORF">PPERSA_02300</name>
</gene>
<feature type="transmembrane region" description="Helical" evidence="1">
    <location>
        <begin position="188"/>
        <end position="208"/>
    </location>
</feature>
<protein>
    <recommendedName>
        <fullName evidence="4">Transmembrane protein</fullName>
    </recommendedName>
</protein>
<dbReference type="Proteomes" id="UP000054937">
    <property type="component" value="Unassembled WGS sequence"/>
</dbReference>
<dbReference type="EMBL" id="LDAU01000165">
    <property type="protein sequence ID" value="KRX01772.1"/>
    <property type="molecule type" value="Genomic_DNA"/>
</dbReference>
<sequence length="260" mass="30618">MSKQITDLQLITGLQKQLKIIPQNEFKNIKDAKKIPLALIILPKINKKSTVQNQDDQKNQISPKQLLQTLPHNPSSQQFKKVLKQINADNEISFQILMIQRHKKVQFEAQNYGFVQTQIDYQEKDIVDFTYVPLNQIRMLTEKDVIFHKNDQFFQTKQVLPTHLQDIGQKYYKSFTSAGLILSEQVKIWGITMIALTYIFSMFQVTIYKKLYYKNTALRKSQQQMEVQSTYNKVLKKLKSQNNSLEFQESMNKYTLELVE</sequence>
<evidence type="ECO:0008006" key="4">
    <source>
        <dbReference type="Google" id="ProtNLM"/>
    </source>
</evidence>
<keyword evidence="1" id="KW-1133">Transmembrane helix</keyword>
<proteinExistence type="predicted"/>
<keyword evidence="1" id="KW-0472">Membrane</keyword>
<dbReference type="InParanoid" id="A0A0V0QHW4"/>
<evidence type="ECO:0000313" key="3">
    <source>
        <dbReference type="Proteomes" id="UP000054937"/>
    </source>
</evidence>
<keyword evidence="1" id="KW-0812">Transmembrane</keyword>
<organism evidence="2 3">
    <name type="scientific">Pseudocohnilembus persalinus</name>
    <name type="common">Ciliate</name>
    <dbReference type="NCBI Taxonomy" id="266149"/>
    <lineage>
        <taxon>Eukaryota</taxon>
        <taxon>Sar</taxon>
        <taxon>Alveolata</taxon>
        <taxon>Ciliophora</taxon>
        <taxon>Intramacronucleata</taxon>
        <taxon>Oligohymenophorea</taxon>
        <taxon>Scuticociliatia</taxon>
        <taxon>Philasterida</taxon>
        <taxon>Pseudocohnilembidae</taxon>
        <taxon>Pseudocohnilembus</taxon>
    </lineage>
</organism>
<name>A0A0V0QHW4_PSEPJ</name>
<keyword evidence="3" id="KW-1185">Reference proteome</keyword>
<evidence type="ECO:0000313" key="2">
    <source>
        <dbReference type="EMBL" id="KRX01772.1"/>
    </source>
</evidence>
<dbReference type="AlphaFoldDB" id="A0A0V0QHW4"/>